<sequence length="82" mass="9478">MSIQKSSSIPLMVEKKLTEMVKPLKRIPSHTLSLSTLDNAPYNEVIYKLCYVFKARNVTSRDIWLGRLCLYFLATTTHFRGL</sequence>
<dbReference type="Pfam" id="PF02458">
    <property type="entry name" value="Transferase"/>
    <property type="match status" value="1"/>
</dbReference>
<organism evidence="1">
    <name type="scientific">Brassica campestris</name>
    <name type="common">Field mustard</name>
    <dbReference type="NCBI Taxonomy" id="3711"/>
    <lineage>
        <taxon>Eukaryota</taxon>
        <taxon>Viridiplantae</taxon>
        <taxon>Streptophyta</taxon>
        <taxon>Embryophyta</taxon>
        <taxon>Tracheophyta</taxon>
        <taxon>Spermatophyta</taxon>
        <taxon>Magnoliopsida</taxon>
        <taxon>eudicotyledons</taxon>
        <taxon>Gunneridae</taxon>
        <taxon>Pentapetalae</taxon>
        <taxon>rosids</taxon>
        <taxon>malvids</taxon>
        <taxon>Brassicales</taxon>
        <taxon>Brassicaceae</taxon>
        <taxon>Brassiceae</taxon>
        <taxon>Brassica</taxon>
    </lineage>
</organism>
<proteinExistence type="predicted"/>
<gene>
    <name evidence="1" type="ORF">BRAA09T41081Z</name>
</gene>
<evidence type="ECO:0000313" key="1">
    <source>
        <dbReference type="EMBL" id="VDC63470.1"/>
    </source>
</evidence>
<reference evidence="1" key="1">
    <citation type="submission" date="2018-11" db="EMBL/GenBank/DDBJ databases">
        <authorList>
            <consortium name="Genoscope - CEA"/>
            <person name="William W."/>
        </authorList>
    </citation>
    <scope>NUCLEOTIDE SEQUENCE</scope>
</reference>
<dbReference type="EMBL" id="LR031568">
    <property type="protein sequence ID" value="VDC63470.1"/>
    <property type="molecule type" value="Genomic_DNA"/>
</dbReference>
<accession>A0A3P5YQM2</accession>
<dbReference type="AlphaFoldDB" id="A0A3P5YQM2"/>
<protein>
    <submittedName>
        <fullName evidence="1">Uncharacterized protein</fullName>
    </submittedName>
</protein>
<name>A0A3P5YQM2_BRACM</name>